<organism evidence="3 4">
    <name type="scientific">Phyllachora maydis</name>
    <dbReference type="NCBI Taxonomy" id="1825666"/>
    <lineage>
        <taxon>Eukaryota</taxon>
        <taxon>Fungi</taxon>
        <taxon>Dikarya</taxon>
        <taxon>Ascomycota</taxon>
        <taxon>Pezizomycotina</taxon>
        <taxon>Sordariomycetes</taxon>
        <taxon>Sordariomycetidae</taxon>
        <taxon>Phyllachorales</taxon>
        <taxon>Phyllachoraceae</taxon>
        <taxon>Phyllachora</taxon>
    </lineage>
</organism>
<feature type="compositionally biased region" description="Polar residues" evidence="1">
    <location>
        <begin position="215"/>
        <end position="239"/>
    </location>
</feature>
<feature type="compositionally biased region" description="Low complexity" evidence="1">
    <location>
        <begin position="253"/>
        <end position="265"/>
    </location>
</feature>
<evidence type="ECO:0000313" key="4">
    <source>
        <dbReference type="Proteomes" id="UP001217918"/>
    </source>
</evidence>
<dbReference type="Proteomes" id="UP001217918">
    <property type="component" value="Unassembled WGS sequence"/>
</dbReference>
<keyword evidence="2" id="KW-0812">Transmembrane</keyword>
<sequence length="541" mass="59404">MVAAFTFGAVVVSAGQTDVFCAAQSSSIPVAVATIALDFVILLLLVVRAFWTGLAADTRHHKTELARSRSLGLVMAGFAVWTGMSVPLMLGLSTTALVLKTAVPAAGLLILILILIGCKRSLFEFDFGRRPVRSTSLGKRKIGNPILQDNPGLNPLNKIATMDLREAAQVDKERRAKALRESSDLWAEGPAPSTAEAPTQTVHMERKEARPPTSQPSTMLSVPTSSLMPGNSIATSSATWLPAGAGKVSRSGQTRQPTTRKTQPPELAKTPLQRRPTNGLPSNPRARGLTITKERQQTILFFNNINQWHRRVGDDCPTFSGRQEKPVLIQAPEASPLESPGHALRQIQDQLLKFEAASDDALASPSQRMALLENLEQEMGDQENQWPYDDESDDDDSEDDDSASREKDDDEEDDSDNAFDESTLWEIASLLKTDNLPSKNSLLPPAQRLSAVDDYYIEEISEFPFDLESVLGDDLRHAVDSPQQQPIVIGEGDANPDVHQQQEKEEILVAKMDPPEPFIFGFDQAEDTEKERRTSGMLLNY</sequence>
<keyword evidence="2" id="KW-0472">Membrane</keyword>
<feature type="transmembrane region" description="Helical" evidence="2">
    <location>
        <begin position="96"/>
        <end position="116"/>
    </location>
</feature>
<dbReference type="AlphaFoldDB" id="A0AAD9ICB1"/>
<evidence type="ECO:0000256" key="1">
    <source>
        <dbReference type="SAM" id="MobiDB-lite"/>
    </source>
</evidence>
<accession>A0AAD9ICB1</accession>
<feature type="region of interest" description="Disordered" evidence="1">
    <location>
        <begin position="172"/>
        <end position="287"/>
    </location>
</feature>
<name>A0AAD9ICB1_9PEZI</name>
<evidence type="ECO:0000313" key="3">
    <source>
        <dbReference type="EMBL" id="KAK2074495.1"/>
    </source>
</evidence>
<keyword evidence="2" id="KW-1133">Transmembrane helix</keyword>
<reference evidence="3" key="1">
    <citation type="journal article" date="2023" name="Mol. Plant Microbe Interact.">
        <title>Elucidating the Obligate Nature and Biological Capacity of an Invasive Fungal Corn Pathogen.</title>
        <authorList>
            <person name="MacCready J.S."/>
            <person name="Roggenkamp E.M."/>
            <person name="Gdanetz K."/>
            <person name="Chilvers M.I."/>
        </authorList>
    </citation>
    <scope>NUCLEOTIDE SEQUENCE</scope>
    <source>
        <strain evidence="3">PM02</strain>
    </source>
</reference>
<gene>
    <name evidence="3" type="ORF">P8C59_008697</name>
</gene>
<feature type="compositionally biased region" description="Acidic residues" evidence="1">
    <location>
        <begin position="408"/>
        <end position="419"/>
    </location>
</feature>
<evidence type="ECO:0000256" key="2">
    <source>
        <dbReference type="SAM" id="Phobius"/>
    </source>
</evidence>
<feature type="transmembrane region" description="Helical" evidence="2">
    <location>
        <begin position="71"/>
        <end position="90"/>
    </location>
</feature>
<feature type="region of interest" description="Disordered" evidence="1">
    <location>
        <begin position="519"/>
        <end position="541"/>
    </location>
</feature>
<proteinExistence type="predicted"/>
<keyword evidence="4" id="KW-1185">Reference proteome</keyword>
<protein>
    <submittedName>
        <fullName evidence="3">Uncharacterized protein</fullName>
    </submittedName>
</protein>
<feature type="region of interest" description="Disordered" evidence="1">
    <location>
        <begin position="379"/>
        <end position="421"/>
    </location>
</feature>
<dbReference type="EMBL" id="JAQQPM010000008">
    <property type="protein sequence ID" value="KAK2074495.1"/>
    <property type="molecule type" value="Genomic_DNA"/>
</dbReference>
<feature type="compositionally biased region" description="Acidic residues" evidence="1">
    <location>
        <begin position="388"/>
        <end position="401"/>
    </location>
</feature>
<feature type="transmembrane region" description="Helical" evidence="2">
    <location>
        <begin position="31"/>
        <end position="51"/>
    </location>
</feature>
<feature type="compositionally biased region" description="Basic and acidic residues" evidence="1">
    <location>
        <begin position="172"/>
        <end position="183"/>
    </location>
</feature>
<comment type="caution">
    <text evidence="3">The sequence shown here is derived from an EMBL/GenBank/DDBJ whole genome shotgun (WGS) entry which is preliminary data.</text>
</comment>